<keyword evidence="6" id="KW-0133">Cell shape</keyword>
<proteinExistence type="inferred from homology"/>
<keyword evidence="5 17" id="KW-0808">Transferase</keyword>
<dbReference type="Pfam" id="PF01381">
    <property type="entry name" value="HTH_3"/>
    <property type="match status" value="1"/>
</dbReference>
<comment type="similarity">
    <text evidence="10">Belongs to the EPSP synthase family. MurA subfamily.</text>
</comment>
<dbReference type="EC" id="2.5.1.7" evidence="11"/>
<evidence type="ECO:0000256" key="2">
    <source>
        <dbReference type="ARBA" id="ARBA00004752"/>
    </source>
</evidence>
<name>A0A2H0RMF7_9BACT</name>
<feature type="domain" description="HTH cro/C1-type" evidence="16">
    <location>
        <begin position="12"/>
        <end position="66"/>
    </location>
</feature>
<dbReference type="SUPFAM" id="SSF47413">
    <property type="entry name" value="lambda repressor-like DNA-binding domains"/>
    <property type="match status" value="1"/>
</dbReference>
<dbReference type="GO" id="GO:0009252">
    <property type="term" value="P:peptidoglycan biosynthetic process"/>
    <property type="evidence" value="ECO:0007669"/>
    <property type="project" value="UniProtKB-KW"/>
</dbReference>
<evidence type="ECO:0000259" key="16">
    <source>
        <dbReference type="PROSITE" id="PS50943"/>
    </source>
</evidence>
<dbReference type="InterPro" id="IPR010982">
    <property type="entry name" value="Lambda_DNA-bd_dom_sf"/>
</dbReference>
<evidence type="ECO:0000256" key="15">
    <source>
        <dbReference type="ARBA" id="ARBA00047527"/>
    </source>
</evidence>
<keyword evidence="7" id="KW-0573">Peptidoglycan synthesis</keyword>
<keyword evidence="3" id="KW-0963">Cytoplasm</keyword>
<evidence type="ECO:0000256" key="12">
    <source>
        <dbReference type="ARBA" id="ARBA00039754"/>
    </source>
</evidence>
<dbReference type="GO" id="GO:0005737">
    <property type="term" value="C:cytoplasm"/>
    <property type="evidence" value="ECO:0007669"/>
    <property type="project" value="UniProtKB-SubCell"/>
</dbReference>
<comment type="subcellular location">
    <subcellularLocation>
        <location evidence="1">Cytoplasm</location>
    </subcellularLocation>
</comment>
<dbReference type="GO" id="GO:0071555">
    <property type="term" value="P:cell wall organization"/>
    <property type="evidence" value="ECO:0007669"/>
    <property type="project" value="UniProtKB-KW"/>
</dbReference>
<reference evidence="17 18" key="1">
    <citation type="submission" date="2017-09" db="EMBL/GenBank/DDBJ databases">
        <title>Depth-based differentiation of microbial function through sediment-hosted aquifers and enrichment of novel symbionts in the deep terrestrial subsurface.</title>
        <authorList>
            <person name="Probst A.J."/>
            <person name="Ladd B."/>
            <person name="Jarett J.K."/>
            <person name="Geller-Mcgrath D.E."/>
            <person name="Sieber C.M."/>
            <person name="Emerson J.B."/>
            <person name="Anantharaman K."/>
            <person name="Thomas B.C."/>
            <person name="Malmstrom R."/>
            <person name="Stieglmeier M."/>
            <person name="Klingl A."/>
            <person name="Woyke T."/>
            <person name="Ryan C.M."/>
            <person name="Banfield J.F."/>
        </authorList>
    </citation>
    <scope>NUCLEOTIDE SEQUENCE [LARGE SCALE GENOMIC DNA]</scope>
    <source>
        <strain evidence="17">CG10_big_fil_rev_8_21_14_0_10_50_16</strain>
    </source>
</reference>
<keyword evidence="4" id="KW-0132">Cell division</keyword>
<dbReference type="CDD" id="cd00093">
    <property type="entry name" value="HTH_XRE"/>
    <property type="match status" value="1"/>
</dbReference>
<protein>
    <recommendedName>
        <fullName evidence="12">UDP-N-acetylglucosamine 1-carboxyvinyltransferase</fullName>
        <ecNumber evidence="11">2.5.1.7</ecNumber>
    </recommendedName>
    <alternativeName>
        <fullName evidence="13">Enoylpyruvate transferase</fullName>
    </alternativeName>
    <alternativeName>
        <fullName evidence="14">UDP-N-acetylglucosamine enolpyruvyl transferase</fullName>
    </alternativeName>
</protein>
<dbReference type="Pfam" id="PF00275">
    <property type="entry name" value="EPSP_synthase"/>
    <property type="match status" value="1"/>
</dbReference>
<dbReference type="EMBL" id="PCYM01000002">
    <property type="protein sequence ID" value="PIR47732.1"/>
    <property type="molecule type" value="Genomic_DNA"/>
</dbReference>
<dbReference type="GO" id="GO:0051301">
    <property type="term" value="P:cell division"/>
    <property type="evidence" value="ECO:0007669"/>
    <property type="project" value="UniProtKB-KW"/>
</dbReference>
<keyword evidence="9" id="KW-0961">Cell wall biogenesis/degradation</keyword>
<comment type="catalytic activity">
    <reaction evidence="15">
        <text>phosphoenolpyruvate + UDP-N-acetyl-alpha-D-glucosamine = UDP-N-acetyl-3-O-(1-carboxyvinyl)-alpha-D-glucosamine + phosphate</text>
        <dbReference type="Rhea" id="RHEA:18681"/>
        <dbReference type="ChEBI" id="CHEBI:43474"/>
        <dbReference type="ChEBI" id="CHEBI:57705"/>
        <dbReference type="ChEBI" id="CHEBI:58702"/>
        <dbReference type="ChEBI" id="CHEBI:68483"/>
        <dbReference type="EC" id="2.5.1.7"/>
    </reaction>
</comment>
<dbReference type="Gene3D" id="1.10.260.40">
    <property type="entry name" value="lambda repressor-like DNA-binding domains"/>
    <property type="match status" value="1"/>
</dbReference>
<evidence type="ECO:0000313" key="17">
    <source>
        <dbReference type="EMBL" id="PIR47732.1"/>
    </source>
</evidence>
<comment type="pathway">
    <text evidence="2">Cell wall biogenesis; peptidoglycan biosynthesis.</text>
</comment>
<evidence type="ECO:0000313" key="18">
    <source>
        <dbReference type="Proteomes" id="UP000230084"/>
    </source>
</evidence>
<evidence type="ECO:0000256" key="6">
    <source>
        <dbReference type="ARBA" id="ARBA00022960"/>
    </source>
</evidence>
<dbReference type="InterPro" id="IPR013792">
    <property type="entry name" value="RNA3'P_cycl/enolpyr_Trfase_a/b"/>
</dbReference>
<dbReference type="InterPro" id="IPR036968">
    <property type="entry name" value="Enolpyruvate_Tfrase_sf"/>
</dbReference>
<comment type="caution">
    <text evidence="17">The sequence shown here is derived from an EMBL/GenBank/DDBJ whole genome shotgun (WGS) entry which is preliminary data.</text>
</comment>
<dbReference type="SMART" id="SM00530">
    <property type="entry name" value="HTH_XRE"/>
    <property type="match status" value="1"/>
</dbReference>
<dbReference type="SUPFAM" id="SSF55205">
    <property type="entry name" value="EPT/RTPC-like"/>
    <property type="match status" value="1"/>
</dbReference>
<evidence type="ECO:0000256" key="3">
    <source>
        <dbReference type="ARBA" id="ARBA00022490"/>
    </source>
</evidence>
<evidence type="ECO:0000256" key="5">
    <source>
        <dbReference type="ARBA" id="ARBA00022679"/>
    </source>
</evidence>
<dbReference type="PROSITE" id="PS50943">
    <property type="entry name" value="HTH_CROC1"/>
    <property type="match status" value="1"/>
</dbReference>
<dbReference type="InterPro" id="IPR001387">
    <property type="entry name" value="Cro/C1-type_HTH"/>
</dbReference>
<keyword evidence="8" id="KW-0131">Cell cycle</keyword>
<dbReference type="GO" id="GO:0008760">
    <property type="term" value="F:UDP-N-acetylglucosamine 1-carboxyvinyltransferase activity"/>
    <property type="evidence" value="ECO:0007669"/>
    <property type="project" value="UniProtKB-EC"/>
</dbReference>
<dbReference type="PANTHER" id="PTHR43783">
    <property type="entry name" value="UDP-N-ACETYLGLUCOSAMINE 1-CARBOXYVINYLTRANSFERASE"/>
    <property type="match status" value="1"/>
</dbReference>
<evidence type="ECO:0000256" key="14">
    <source>
        <dbReference type="ARBA" id="ARBA00042842"/>
    </source>
</evidence>
<evidence type="ECO:0000256" key="1">
    <source>
        <dbReference type="ARBA" id="ARBA00004496"/>
    </source>
</evidence>
<organism evidence="17 18">
    <name type="scientific">Candidatus Uhrbacteria bacterium CG10_big_fil_rev_8_21_14_0_10_50_16</name>
    <dbReference type="NCBI Taxonomy" id="1975039"/>
    <lineage>
        <taxon>Bacteria</taxon>
        <taxon>Candidatus Uhriibacteriota</taxon>
    </lineage>
</organism>
<dbReference type="GO" id="GO:0003677">
    <property type="term" value="F:DNA binding"/>
    <property type="evidence" value="ECO:0007669"/>
    <property type="project" value="InterPro"/>
</dbReference>
<evidence type="ECO:0000256" key="4">
    <source>
        <dbReference type="ARBA" id="ARBA00022618"/>
    </source>
</evidence>
<evidence type="ECO:0000256" key="8">
    <source>
        <dbReference type="ARBA" id="ARBA00023306"/>
    </source>
</evidence>
<evidence type="ECO:0000256" key="11">
    <source>
        <dbReference type="ARBA" id="ARBA00039108"/>
    </source>
</evidence>
<dbReference type="Gene3D" id="3.65.10.10">
    <property type="entry name" value="Enolpyruvate transferase domain"/>
    <property type="match status" value="2"/>
</dbReference>
<dbReference type="InterPro" id="IPR050068">
    <property type="entry name" value="MurA_subfamily"/>
</dbReference>
<evidence type="ECO:0000256" key="13">
    <source>
        <dbReference type="ARBA" id="ARBA00042443"/>
    </source>
</evidence>
<sequence>MQTEQKKIGAFITELRKQQGMTQADLARQLKTSQSAVARIERGEQNLSVDTLSRISRALNYQIVSLGTGALNFQIVGGKKLKGSVTMSTSKNAAVGLLCASLLNNGVTTLRHVPRIEEVYRLIEVLESIGVNVKWIEGNDLKITPPKELNLAGLDAEAGAKTRSIIMFMGPLMHWTKSFDLPYAGGCKLGTRSVHPHLEGLEKLGLRVQVKESVYHVEVKRPKPAEIILSEAGDTVTENVLMAAAKIDGITVIKYASANYMVQDVCFYLQKLGVKIEGIGSSTLTIHGKSEINMDVTYAPSEDPIEAMSFLAAAIVTDSSITLKRCPIDFLELELLYLSNMGFKYEIKKSYLADNGQTRLVDIQTLPSVLTALTDKIAPRPYPGINMDNLPFFVLIACKAKGRTLIHDWPYENRAIYYTELTKVGGKVTLLDIHRAQVDGPVAFTAADITTPPALRPAMLILIAMLSAKGTSMLRNVYSINRGYEDIAEKFSKLGANIKVVRQL</sequence>
<dbReference type="InterPro" id="IPR001986">
    <property type="entry name" value="Enolpyruvate_Tfrase_dom"/>
</dbReference>
<dbReference type="Proteomes" id="UP000230084">
    <property type="component" value="Unassembled WGS sequence"/>
</dbReference>
<dbReference type="AlphaFoldDB" id="A0A2H0RMF7"/>
<dbReference type="NCBIfam" id="NF006873">
    <property type="entry name" value="PRK09369.1"/>
    <property type="match status" value="1"/>
</dbReference>
<dbReference type="PANTHER" id="PTHR43783:SF1">
    <property type="entry name" value="UDP-N-ACETYLGLUCOSAMINE 1-CARBOXYVINYLTRANSFERASE"/>
    <property type="match status" value="1"/>
</dbReference>
<gene>
    <name evidence="17" type="ORF">COV06_01935</name>
</gene>
<evidence type="ECO:0000256" key="9">
    <source>
        <dbReference type="ARBA" id="ARBA00023316"/>
    </source>
</evidence>
<evidence type="ECO:0000256" key="7">
    <source>
        <dbReference type="ARBA" id="ARBA00022984"/>
    </source>
</evidence>
<accession>A0A2H0RMF7</accession>
<dbReference type="GO" id="GO:0008360">
    <property type="term" value="P:regulation of cell shape"/>
    <property type="evidence" value="ECO:0007669"/>
    <property type="project" value="UniProtKB-KW"/>
</dbReference>
<evidence type="ECO:0000256" key="10">
    <source>
        <dbReference type="ARBA" id="ARBA00038367"/>
    </source>
</evidence>